<dbReference type="CDD" id="cd01942">
    <property type="entry name" value="ribokinase_group_A"/>
    <property type="match status" value="1"/>
</dbReference>
<dbReference type="SUPFAM" id="SSF53613">
    <property type="entry name" value="Ribokinase-like"/>
    <property type="match status" value="1"/>
</dbReference>
<keyword evidence="2 5" id="KW-0418">Kinase</keyword>
<keyword evidence="1" id="KW-0808">Transferase</keyword>
<dbReference type="InterPro" id="IPR029056">
    <property type="entry name" value="Ribokinase-like"/>
</dbReference>
<feature type="domain" description="Carbohydrate kinase PfkB" evidence="4">
    <location>
        <begin position="105"/>
        <end position="359"/>
    </location>
</feature>
<sequence>MTAGTLRGAPAAGEDGTAAAPPAAPSGGETGARGRPPEPSLADPCAERGAVTERLLAERADGGQGPAPDLDVFLSGQVFMDMIFTGLPGLPPPGTELFTDGLGSAPGGIANIAVAMSRLGLRVGLAAPFGDDLFGAYLWRTLAEQEGVDLGHSRRVPAWPTPVTVSLAYDSDRSMVTYAKPVPDIGSADGPYEEVLGSAPPSARACFIDIERPVPAWARDMRATGTTVFADLGWDATETWSSEVLDRLEHVDVFLPNAVEAMAYTRTASPEAAARALSERVPVVVVKRGGAGAIAIDARSGEVAETDALPVRALDATGAGDVFGAGFLFGTLAGLPLDERLKFANLCAGLSVRHRSGSLGAPCWGEIAAFGESGEVPEEVLEPYAFVVDYIPDSATDTVVRAEPTLRDDLQHSS</sequence>
<feature type="region of interest" description="Disordered" evidence="3">
    <location>
        <begin position="1"/>
        <end position="47"/>
    </location>
</feature>
<proteinExistence type="predicted"/>
<dbReference type="Proteomes" id="UP000666915">
    <property type="component" value="Unassembled WGS sequence"/>
</dbReference>
<reference evidence="5 6" key="1">
    <citation type="submission" date="2021-03" db="EMBL/GenBank/DDBJ databases">
        <authorList>
            <person name="Kanchanasin P."/>
            <person name="Saeng-In P."/>
            <person name="Phongsopitanun W."/>
            <person name="Yuki M."/>
            <person name="Kudo T."/>
            <person name="Ohkuma M."/>
            <person name="Tanasupawat S."/>
        </authorList>
    </citation>
    <scope>NUCLEOTIDE SEQUENCE [LARGE SCALE GENOMIC DNA]</scope>
    <source>
        <strain evidence="5 6">L46</strain>
    </source>
</reference>
<comment type="caution">
    <text evidence="5">The sequence shown here is derived from an EMBL/GenBank/DDBJ whole genome shotgun (WGS) entry which is preliminary data.</text>
</comment>
<dbReference type="InterPro" id="IPR011611">
    <property type="entry name" value="PfkB_dom"/>
</dbReference>
<keyword evidence="6" id="KW-1185">Reference proteome</keyword>
<evidence type="ECO:0000259" key="4">
    <source>
        <dbReference type="Pfam" id="PF00294"/>
    </source>
</evidence>
<evidence type="ECO:0000256" key="1">
    <source>
        <dbReference type="ARBA" id="ARBA00022679"/>
    </source>
</evidence>
<dbReference type="Gene3D" id="3.40.1190.20">
    <property type="match status" value="1"/>
</dbReference>
<evidence type="ECO:0000256" key="3">
    <source>
        <dbReference type="SAM" id="MobiDB-lite"/>
    </source>
</evidence>
<evidence type="ECO:0000313" key="5">
    <source>
        <dbReference type="EMBL" id="MBO2440746.1"/>
    </source>
</evidence>
<dbReference type="RefSeq" id="WP_208269136.1">
    <property type="nucleotide sequence ID" value="NZ_BAAAGM010000003.1"/>
</dbReference>
<name>A0ABS3R3K4_9ACTN</name>
<accession>A0ABS3R3K4</accession>
<dbReference type="GO" id="GO:0016301">
    <property type="term" value="F:kinase activity"/>
    <property type="evidence" value="ECO:0007669"/>
    <property type="project" value="UniProtKB-KW"/>
</dbReference>
<dbReference type="PANTHER" id="PTHR10584:SF157">
    <property type="entry name" value="SULFOFRUCTOSE KINASE"/>
    <property type="match status" value="1"/>
</dbReference>
<dbReference type="Pfam" id="PF00294">
    <property type="entry name" value="PfkB"/>
    <property type="match status" value="1"/>
</dbReference>
<protein>
    <submittedName>
        <fullName evidence="5">Carbohydrate kinase family protein</fullName>
    </submittedName>
</protein>
<gene>
    <name evidence="5" type="ORF">J4557_24780</name>
</gene>
<organism evidence="5 6">
    <name type="scientific">Actinomadura nitritigenes</name>
    <dbReference type="NCBI Taxonomy" id="134602"/>
    <lineage>
        <taxon>Bacteria</taxon>
        <taxon>Bacillati</taxon>
        <taxon>Actinomycetota</taxon>
        <taxon>Actinomycetes</taxon>
        <taxon>Streptosporangiales</taxon>
        <taxon>Thermomonosporaceae</taxon>
        <taxon>Actinomadura</taxon>
    </lineage>
</organism>
<evidence type="ECO:0000313" key="6">
    <source>
        <dbReference type="Proteomes" id="UP000666915"/>
    </source>
</evidence>
<feature type="compositionally biased region" description="Low complexity" evidence="3">
    <location>
        <begin position="8"/>
        <end position="27"/>
    </location>
</feature>
<evidence type="ECO:0000256" key="2">
    <source>
        <dbReference type="ARBA" id="ARBA00022777"/>
    </source>
</evidence>
<dbReference type="PANTHER" id="PTHR10584">
    <property type="entry name" value="SUGAR KINASE"/>
    <property type="match status" value="1"/>
</dbReference>
<dbReference type="EMBL" id="JAGEOK010000016">
    <property type="protein sequence ID" value="MBO2440746.1"/>
    <property type="molecule type" value="Genomic_DNA"/>
</dbReference>